<gene>
    <name evidence="3" type="ORF">NCTC10994_03766</name>
</gene>
<dbReference type="STRING" id="1219011.GCA_001895045_01641"/>
<feature type="region of interest" description="Disordered" evidence="1">
    <location>
        <begin position="337"/>
        <end position="359"/>
    </location>
</feature>
<keyword evidence="2" id="KW-0812">Transmembrane</keyword>
<feature type="transmembrane region" description="Helical" evidence="2">
    <location>
        <begin position="294"/>
        <end position="314"/>
    </location>
</feature>
<dbReference type="EMBL" id="LS483468">
    <property type="protein sequence ID" value="SQI37787.1"/>
    <property type="molecule type" value="Genomic_DNA"/>
</dbReference>
<evidence type="ECO:0000313" key="3">
    <source>
        <dbReference type="EMBL" id="SQI37787.1"/>
    </source>
</evidence>
<proteinExistence type="predicted"/>
<keyword evidence="2" id="KW-0472">Membrane</keyword>
<evidence type="ECO:0000313" key="4">
    <source>
        <dbReference type="Proteomes" id="UP000249091"/>
    </source>
</evidence>
<name>A0A2X4UD44_9NOCA</name>
<sequence>MVAAAVTSPSDTLVLAVLPGRIQARWGETSKSIPADAARLGVGWLFGDAARDSPDPVDVVETVDHLGGTASSPAEVPDPGVLLTGLVRYAAAAVGAPPTVDTAVVVHPTWWNERRRRLLHSAARQIAQNAVLVPVAIAACRASPHEGAEGYVVLEIGERGVTATSVVPGPVHDSPEIGRVARAPDITVADLAAVPDLAAEQTVASLITAVTADQDGTFVLIVAGGGPAPVSAWDRSGDGIGTPPVVSVDAAEMTRSMASPLPENPSRAEVSSPVPWLQEVRPSGPAPDARTRRIGTVLVGVATAGVLAALFLWVGAPESRRPERPGATATDLDTEIAVGRSPEGDGPPGTEHGERGATRFDVGPVQLDLPSSWRLRNPETAESGRAELVPSSGSDRRIVIVYSVLASGMDEGAVAAVLGARAAERGQVIRNLDSDTTFADRSVIAYTEVPDEFSEVRWSVVVFPGLQAAVGCQYLGGEWAGIRSECEQAVHTIRTG</sequence>
<dbReference type="InterPro" id="IPR023840">
    <property type="entry name" value="T7SS_Rv3446c"/>
</dbReference>
<reference evidence="3 4" key="1">
    <citation type="submission" date="2018-06" db="EMBL/GenBank/DDBJ databases">
        <authorList>
            <consortium name="Pathogen Informatics"/>
            <person name="Doyle S."/>
        </authorList>
    </citation>
    <scope>NUCLEOTIDE SEQUENCE [LARGE SCALE GENOMIC DNA]</scope>
    <source>
        <strain evidence="3 4">NCTC10994</strain>
    </source>
</reference>
<feature type="region of interest" description="Disordered" evidence="1">
    <location>
        <begin position="258"/>
        <end position="290"/>
    </location>
</feature>
<evidence type="ECO:0000256" key="1">
    <source>
        <dbReference type="SAM" id="MobiDB-lite"/>
    </source>
</evidence>
<dbReference type="KEGG" id="rcr:NCTC10994_03766"/>
<keyword evidence="4" id="KW-1185">Reference proteome</keyword>
<evidence type="ECO:0000256" key="2">
    <source>
        <dbReference type="SAM" id="Phobius"/>
    </source>
</evidence>
<organism evidence="3 4">
    <name type="scientific">Rhodococcus coprophilus</name>
    <dbReference type="NCBI Taxonomy" id="38310"/>
    <lineage>
        <taxon>Bacteria</taxon>
        <taxon>Bacillati</taxon>
        <taxon>Actinomycetota</taxon>
        <taxon>Actinomycetes</taxon>
        <taxon>Mycobacteriales</taxon>
        <taxon>Nocardiaceae</taxon>
        <taxon>Rhodococcus</taxon>
    </lineage>
</organism>
<dbReference type="AlphaFoldDB" id="A0A2X4UD44"/>
<dbReference type="NCBIfam" id="TIGR03931">
    <property type="entry name" value="T7SS_Rv3446c"/>
    <property type="match status" value="1"/>
</dbReference>
<protein>
    <submittedName>
        <fullName evidence="3">Esx cluster membrane protein</fullName>
    </submittedName>
</protein>
<keyword evidence="2" id="KW-1133">Transmembrane helix</keyword>
<accession>A0A2X4UD44</accession>
<dbReference type="Proteomes" id="UP000249091">
    <property type="component" value="Chromosome 1"/>
</dbReference>